<dbReference type="SUPFAM" id="SSF51261">
    <property type="entry name" value="Duplicated hybrid motif"/>
    <property type="match status" value="1"/>
</dbReference>
<dbReference type="InterPro" id="IPR018392">
    <property type="entry name" value="LysM"/>
</dbReference>
<dbReference type="GO" id="GO:0004222">
    <property type="term" value="F:metalloendopeptidase activity"/>
    <property type="evidence" value="ECO:0007669"/>
    <property type="project" value="TreeGrafter"/>
</dbReference>
<gene>
    <name evidence="5" type="ORF">NITFAB_1868</name>
</gene>
<dbReference type="CDD" id="cd12797">
    <property type="entry name" value="M23_peptidase"/>
    <property type="match status" value="1"/>
</dbReference>
<protein>
    <submittedName>
        <fullName evidence="5">Lipoprotein NlpD/LppB homolog</fullName>
    </submittedName>
</protein>
<dbReference type="GO" id="GO:0009279">
    <property type="term" value="C:cell outer membrane"/>
    <property type="evidence" value="ECO:0007669"/>
    <property type="project" value="TreeGrafter"/>
</dbReference>
<feature type="compositionally biased region" description="Basic and acidic residues" evidence="2">
    <location>
        <begin position="186"/>
        <end position="196"/>
    </location>
</feature>
<evidence type="ECO:0000256" key="3">
    <source>
        <dbReference type="SAM" id="SignalP"/>
    </source>
</evidence>
<dbReference type="AlphaFoldDB" id="A0A2X0QXG1"/>
<feature type="domain" description="LysM" evidence="4">
    <location>
        <begin position="72"/>
        <end position="116"/>
    </location>
</feature>
<dbReference type="InterPro" id="IPR016047">
    <property type="entry name" value="M23ase_b-sheet_dom"/>
</dbReference>
<dbReference type="Gene3D" id="3.10.350.10">
    <property type="entry name" value="LysM domain"/>
    <property type="match status" value="1"/>
</dbReference>
<evidence type="ECO:0000256" key="2">
    <source>
        <dbReference type="SAM" id="MobiDB-lite"/>
    </source>
</evidence>
<proteinExistence type="inferred from homology"/>
<dbReference type="PROSITE" id="PS51257">
    <property type="entry name" value="PROKAR_LIPOPROTEIN"/>
    <property type="match status" value="1"/>
</dbReference>
<dbReference type="GO" id="GO:0032153">
    <property type="term" value="C:cell division site"/>
    <property type="evidence" value="ECO:0007669"/>
    <property type="project" value="TreeGrafter"/>
</dbReference>
<dbReference type="Pfam" id="PF01551">
    <property type="entry name" value="Peptidase_M23"/>
    <property type="match status" value="1"/>
</dbReference>
<keyword evidence="5" id="KW-0449">Lipoprotein</keyword>
<keyword evidence="3" id="KW-0732">Signal</keyword>
<dbReference type="PANTHER" id="PTHR21666:SF263">
    <property type="entry name" value="MUREIN HYDROLASE ACTIVATOR NLPD"/>
    <property type="match status" value="1"/>
</dbReference>
<dbReference type="SMART" id="SM00257">
    <property type="entry name" value="LysM"/>
    <property type="match status" value="1"/>
</dbReference>
<reference evidence="5" key="1">
    <citation type="submission" date="2018-05" db="EMBL/GenBank/DDBJ databases">
        <authorList>
            <person name="Lanie J.A."/>
            <person name="Ng W.-L."/>
            <person name="Kazmierczak K.M."/>
            <person name="Andrzejewski T.M."/>
            <person name="Davidsen T.M."/>
            <person name="Wayne K.J."/>
            <person name="Tettelin H."/>
            <person name="Glass J.I."/>
            <person name="Rusch D."/>
            <person name="Podicherti R."/>
            <person name="Tsui H.-C.T."/>
            <person name="Winkler M.E."/>
        </authorList>
    </citation>
    <scope>NUCLEOTIDE SEQUENCE</scope>
    <source>
        <strain evidence="5">KNB</strain>
    </source>
</reference>
<name>A0A2X0QXG1_9PROT</name>
<evidence type="ECO:0000313" key="5">
    <source>
        <dbReference type="EMBL" id="SPS06278.1"/>
    </source>
</evidence>
<sequence length="331" mass="35770">MKLKLFSIRLPIMAFAILVMAVGCSSSGSLAPVVEKKAQHEFESGVKVKKLAIPDGGQTAKGVSRAKDGSLQTYVVQKGDTLYTIAFSYGLDYRDIAELNNIQNHDLIQAGQELRLPSAASLAVSTIPGTPIAPVVAMNTVESRPLQSSTVTQQKVTSLPYSGQAVTGTERVPEVYKPETAPTSKDQTRYVSRSEPKPNYAAEEDDAVLEWIMPTSGKIINEFSEISGSKGINIAGKLGQPIVASSAGKVVYSGNGLRGYGKLLIIKHNKEYLSAYAHNDQLLVKEGQNVSRGQKIAEMGNTDADQVILHFEIRRYGKPVDPARYLSITKS</sequence>
<dbReference type="InterPro" id="IPR011055">
    <property type="entry name" value="Dup_hybrid_motif"/>
</dbReference>
<dbReference type="PANTHER" id="PTHR21666">
    <property type="entry name" value="PEPTIDASE-RELATED"/>
    <property type="match status" value="1"/>
</dbReference>
<dbReference type="Gene3D" id="2.70.70.10">
    <property type="entry name" value="Glucose Permease (Domain IIA)"/>
    <property type="match status" value="1"/>
</dbReference>
<evidence type="ECO:0000259" key="4">
    <source>
        <dbReference type="PROSITE" id="PS51782"/>
    </source>
</evidence>
<dbReference type="EMBL" id="LS423452">
    <property type="protein sequence ID" value="SPS06278.1"/>
    <property type="molecule type" value="Genomic_DNA"/>
</dbReference>
<dbReference type="InterPro" id="IPR036779">
    <property type="entry name" value="LysM_dom_sf"/>
</dbReference>
<dbReference type="Pfam" id="PF01476">
    <property type="entry name" value="LysM"/>
    <property type="match status" value="1"/>
</dbReference>
<dbReference type="PROSITE" id="PS51782">
    <property type="entry name" value="LYSM"/>
    <property type="match status" value="1"/>
</dbReference>
<dbReference type="InterPro" id="IPR050570">
    <property type="entry name" value="Cell_wall_metabolism_enzyme"/>
</dbReference>
<feature type="signal peptide" evidence="3">
    <location>
        <begin position="1"/>
        <end position="31"/>
    </location>
</feature>
<organism evidence="5">
    <name type="scientific">Candidatus Nitrotoga fabula</name>
    <dbReference type="NCBI Taxonomy" id="2182327"/>
    <lineage>
        <taxon>Bacteria</taxon>
        <taxon>Pseudomonadati</taxon>
        <taxon>Pseudomonadota</taxon>
        <taxon>Betaproteobacteria</taxon>
        <taxon>Nitrosomonadales</taxon>
        <taxon>Gallionellaceae</taxon>
        <taxon>Candidatus Nitrotoga</taxon>
    </lineage>
</organism>
<dbReference type="CDD" id="cd00118">
    <property type="entry name" value="LysM"/>
    <property type="match status" value="1"/>
</dbReference>
<accession>A0A2X0QXG1</accession>
<feature type="chain" id="PRO_5015948049" evidence="3">
    <location>
        <begin position="32"/>
        <end position="331"/>
    </location>
</feature>
<feature type="region of interest" description="Disordered" evidence="2">
    <location>
        <begin position="180"/>
        <end position="199"/>
    </location>
</feature>
<evidence type="ECO:0000256" key="1">
    <source>
        <dbReference type="ARBA" id="ARBA00038420"/>
    </source>
</evidence>
<comment type="similarity">
    <text evidence="1">Belongs to the E.coli NlpD/Haemophilus LppB family.</text>
</comment>